<evidence type="ECO:0000313" key="2">
    <source>
        <dbReference type="EMBL" id="KYK54142.1"/>
    </source>
</evidence>
<evidence type="ECO:0000256" key="1">
    <source>
        <dbReference type="SAM" id="MobiDB-lite"/>
    </source>
</evidence>
<dbReference type="InParanoid" id="A0A151GAN5"/>
<dbReference type="AlphaFoldDB" id="A0A151GAN5"/>
<reference evidence="2 3" key="1">
    <citation type="journal article" date="2016" name="Sci. Rep.">
        <title>Insights into Adaptations to a Near-Obligate Nematode Endoparasitic Lifestyle from the Finished Genome of Drechmeria coniospora.</title>
        <authorList>
            <person name="Zhang L."/>
            <person name="Zhou Z."/>
            <person name="Guo Q."/>
            <person name="Fokkens L."/>
            <person name="Miskei M."/>
            <person name="Pocsi I."/>
            <person name="Zhang W."/>
            <person name="Chen M."/>
            <person name="Wang L."/>
            <person name="Sun Y."/>
            <person name="Donzelli B.G."/>
            <person name="Gibson D.M."/>
            <person name="Nelson D.R."/>
            <person name="Luo J.G."/>
            <person name="Rep M."/>
            <person name="Liu H."/>
            <person name="Yang S."/>
            <person name="Wang J."/>
            <person name="Krasnoff S.B."/>
            <person name="Xu Y."/>
            <person name="Molnar I."/>
            <person name="Lin M."/>
        </authorList>
    </citation>
    <scope>NUCLEOTIDE SEQUENCE [LARGE SCALE GENOMIC DNA]</scope>
    <source>
        <strain evidence="2 3">ARSEF 6962</strain>
    </source>
</reference>
<dbReference type="EMBL" id="LAYC01000003">
    <property type="protein sequence ID" value="KYK54142.1"/>
    <property type="molecule type" value="Genomic_DNA"/>
</dbReference>
<dbReference type="RefSeq" id="XP_040653494.1">
    <property type="nucleotide sequence ID" value="XM_040803390.1"/>
</dbReference>
<gene>
    <name evidence="2" type="ORF">DCS_06099</name>
</gene>
<dbReference type="GeneID" id="63718742"/>
<dbReference type="Proteomes" id="UP000076580">
    <property type="component" value="Chromosome 03"/>
</dbReference>
<sequence>MVAFTKFQLDISTFGLRARPSSVLQPAASCPMLRRSNGRAGQQRRTAMRDSACEPLPSGMRHPPEAEDVWIYRR</sequence>
<proteinExistence type="predicted"/>
<accession>A0A151GAN5</accession>
<keyword evidence="3" id="KW-1185">Reference proteome</keyword>
<feature type="region of interest" description="Disordered" evidence="1">
    <location>
        <begin position="34"/>
        <end position="64"/>
    </location>
</feature>
<evidence type="ECO:0000313" key="3">
    <source>
        <dbReference type="Proteomes" id="UP000076580"/>
    </source>
</evidence>
<comment type="caution">
    <text evidence="2">The sequence shown here is derived from an EMBL/GenBank/DDBJ whole genome shotgun (WGS) entry which is preliminary data.</text>
</comment>
<protein>
    <submittedName>
        <fullName evidence="2">Uncharacterized protein</fullName>
    </submittedName>
</protein>
<name>A0A151GAN5_DRECN</name>
<organism evidence="2 3">
    <name type="scientific">Drechmeria coniospora</name>
    <name type="common">Nematophagous fungus</name>
    <name type="synonym">Meria coniospora</name>
    <dbReference type="NCBI Taxonomy" id="98403"/>
    <lineage>
        <taxon>Eukaryota</taxon>
        <taxon>Fungi</taxon>
        <taxon>Dikarya</taxon>
        <taxon>Ascomycota</taxon>
        <taxon>Pezizomycotina</taxon>
        <taxon>Sordariomycetes</taxon>
        <taxon>Hypocreomycetidae</taxon>
        <taxon>Hypocreales</taxon>
        <taxon>Ophiocordycipitaceae</taxon>
        <taxon>Drechmeria</taxon>
    </lineage>
</organism>